<organism evidence="1">
    <name type="scientific">Capitella teleta</name>
    <name type="common">Polychaete worm</name>
    <dbReference type="NCBI Taxonomy" id="283909"/>
    <lineage>
        <taxon>Eukaryota</taxon>
        <taxon>Metazoa</taxon>
        <taxon>Spiralia</taxon>
        <taxon>Lophotrochozoa</taxon>
        <taxon>Annelida</taxon>
        <taxon>Polychaeta</taxon>
        <taxon>Sedentaria</taxon>
        <taxon>Scolecida</taxon>
        <taxon>Capitellidae</taxon>
        <taxon>Capitella</taxon>
    </lineage>
</organism>
<proteinExistence type="predicted"/>
<dbReference type="EnsemblMetazoa" id="CapteT122746">
    <property type="protein sequence ID" value="CapteP122746"/>
    <property type="gene ID" value="CapteG122746"/>
</dbReference>
<evidence type="ECO:0000313" key="4">
    <source>
        <dbReference type="Proteomes" id="UP000014760"/>
    </source>
</evidence>
<dbReference type="AlphaFoldDB" id="R7TTY3"/>
<protein>
    <submittedName>
        <fullName evidence="1 3">Uncharacterized protein</fullName>
    </submittedName>
</protein>
<reference evidence="1 4" key="2">
    <citation type="journal article" date="2013" name="Nature">
        <title>Insights into bilaterian evolution from three spiralian genomes.</title>
        <authorList>
            <person name="Simakov O."/>
            <person name="Marletaz F."/>
            <person name="Cho S.J."/>
            <person name="Edsinger-Gonzales E."/>
            <person name="Havlak P."/>
            <person name="Hellsten U."/>
            <person name="Kuo D.H."/>
            <person name="Larsson T."/>
            <person name="Lv J."/>
            <person name="Arendt D."/>
            <person name="Savage R."/>
            <person name="Osoegawa K."/>
            <person name="de Jong P."/>
            <person name="Grimwood J."/>
            <person name="Chapman J.A."/>
            <person name="Shapiro H."/>
            <person name="Aerts A."/>
            <person name="Otillar R.P."/>
            <person name="Terry A.Y."/>
            <person name="Boore J.L."/>
            <person name="Grigoriev I.V."/>
            <person name="Lindberg D.R."/>
            <person name="Seaver E.C."/>
            <person name="Weisblat D.A."/>
            <person name="Putnam N.H."/>
            <person name="Rokhsar D.S."/>
        </authorList>
    </citation>
    <scope>NUCLEOTIDE SEQUENCE</scope>
    <source>
        <strain evidence="1 4">I ESC-2004</strain>
    </source>
</reference>
<sequence length="94" mass="10688">MLFKVGIETPVDSDTAYSIIIPALCNDQYTTVSAADTFEEIVPMAREVGLLMMEEMALSGDLDRDAINLANQQDYRKNPEYADFDQWIEVDIEY</sequence>
<name>R7TTY3_CAPTE</name>
<evidence type="ECO:0000313" key="2">
    <source>
        <dbReference type="EMBL" id="ELU12280.1"/>
    </source>
</evidence>
<dbReference type="EMBL" id="KB309411">
    <property type="protein sequence ID" value="ELT94475.1"/>
    <property type="molecule type" value="Genomic_DNA"/>
</dbReference>
<dbReference type="HOGENOM" id="CLU_178376_0_0_1"/>
<dbReference type="EMBL" id="AMQN01029174">
    <property type="status" value="NOT_ANNOTATED_CDS"/>
    <property type="molecule type" value="Genomic_DNA"/>
</dbReference>
<gene>
    <name evidence="2" type="ORF">CAPTEDRAFT_117501</name>
    <name evidence="1" type="ORF">CAPTEDRAFT_122746</name>
</gene>
<dbReference type="Proteomes" id="UP000014760">
    <property type="component" value="Unassembled WGS sequence"/>
</dbReference>
<dbReference type="OMA" id="HINNRDK"/>
<accession>R7TTY3</accession>
<keyword evidence="4" id="KW-1185">Reference proteome</keyword>
<dbReference type="EMBL" id="AMQN01019680">
    <property type="status" value="NOT_ANNOTATED_CDS"/>
    <property type="molecule type" value="Genomic_DNA"/>
</dbReference>
<dbReference type="EnsemblMetazoa" id="CapteT117501">
    <property type="protein sequence ID" value="CapteP117501"/>
    <property type="gene ID" value="CapteG117501"/>
</dbReference>
<dbReference type="EMBL" id="KB296100">
    <property type="protein sequence ID" value="ELU12280.1"/>
    <property type="molecule type" value="Genomic_DNA"/>
</dbReference>
<reference evidence="4" key="1">
    <citation type="submission" date="2012-12" db="EMBL/GenBank/DDBJ databases">
        <authorList>
            <person name="Hellsten U."/>
            <person name="Grimwood J."/>
            <person name="Chapman J.A."/>
            <person name="Shapiro H."/>
            <person name="Aerts A."/>
            <person name="Otillar R.P."/>
            <person name="Terry A.Y."/>
            <person name="Boore J.L."/>
            <person name="Simakov O."/>
            <person name="Marletaz F."/>
            <person name="Cho S.-J."/>
            <person name="Edsinger-Gonzales E."/>
            <person name="Havlak P."/>
            <person name="Kuo D.-H."/>
            <person name="Larsson T."/>
            <person name="Lv J."/>
            <person name="Arendt D."/>
            <person name="Savage R."/>
            <person name="Osoegawa K."/>
            <person name="de Jong P."/>
            <person name="Lindberg D.R."/>
            <person name="Seaver E.C."/>
            <person name="Weisblat D.A."/>
            <person name="Putnam N.H."/>
            <person name="Grigoriev I.V."/>
            <person name="Rokhsar D.S."/>
        </authorList>
    </citation>
    <scope>NUCLEOTIDE SEQUENCE</scope>
    <source>
        <strain evidence="4">I ESC-2004</strain>
    </source>
</reference>
<evidence type="ECO:0000313" key="1">
    <source>
        <dbReference type="EMBL" id="ELT94475.1"/>
    </source>
</evidence>
<reference evidence="3" key="3">
    <citation type="submission" date="2015-06" db="UniProtKB">
        <authorList>
            <consortium name="EnsemblMetazoa"/>
        </authorList>
    </citation>
    <scope>IDENTIFICATION</scope>
</reference>
<evidence type="ECO:0000313" key="3">
    <source>
        <dbReference type="EnsemblMetazoa" id="CapteP117501"/>
    </source>
</evidence>